<dbReference type="PANTHER" id="PTHR38033:SF1">
    <property type="entry name" value="DOTU FAMILY TYPE IV_VI SECRETION SYSTEM PROTEIN"/>
    <property type="match status" value="1"/>
</dbReference>
<sequence length="253" mass="29165">MAKSLLLENFQAFYYEVLRQKERALRLNIPTDVFEDPNTPAVVETIQARLRDTLQEQALKMEYAVGVGRTAAFRDSQYLMVALVDEIFLNLQWAGAKIWEKSLMEAQLFETQIAGEYVFKKLDALLENNDPARTEMALLYFMVLSLGFRGQYRGSGDDQKLKWYTDHLYKAIQGRLPSLSKTDQPYLMRQCYDYTLTEPAGRGLPDNRAWACAIGGVIVMYVFITYVVWYRLASEVHQALGLIFEQTRQSPLI</sequence>
<comment type="caution">
    <text evidence="3">The sequence shown here is derived from an EMBL/GenBank/DDBJ whole genome shotgun (WGS) entry which is preliminary data.</text>
</comment>
<dbReference type="OrthoDB" id="345640at2"/>
<feature type="domain" description="Type IV / VI secretion system DotU" evidence="2">
    <location>
        <begin position="44"/>
        <end position="226"/>
    </location>
</feature>
<dbReference type="PANTHER" id="PTHR38033">
    <property type="entry name" value="MEMBRANE PROTEIN-RELATED"/>
    <property type="match status" value="1"/>
</dbReference>
<name>A0A4V2DZP8_9PROT</name>
<keyword evidence="1" id="KW-0472">Membrane</keyword>
<protein>
    <submittedName>
        <fullName evidence="3">DotU family type IV/VI secretion system protein</fullName>
    </submittedName>
</protein>
<keyword evidence="1" id="KW-0812">Transmembrane</keyword>
<dbReference type="InterPro" id="IPR038522">
    <property type="entry name" value="T4/T6SS_DotU_sf"/>
</dbReference>
<dbReference type="Proteomes" id="UP000293550">
    <property type="component" value="Unassembled WGS sequence"/>
</dbReference>
<dbReference type="InterPro" id="IPR017732">
    <property type="entry name" value="T4/T6SS_DotU"/>
</dbReference>
<evidence type="ECO:0000259" key="2">
    <source>
        <dbReference type="Pfam" id="PF09850"/>
    </source>
</evidence>
<dbReference type="Gene3D" id="1.25.40.590">
    <property type="entry name" value="Type IV / VI secretion system, DotU"/>
    <property type="match status" value="1"/>
</dbReference>
<proteinExistence type="predicted"/>
<gene>
    <name evidence="3" type="ORF">EQU50_05065</name>
</gene>
<dbReference type="Pfam" id="PF09850">
    <property type="entry name" value="DotU"/>
    <property type="match status" value="1"/>
</dbReference>
<evidence type="ECO:0000313" key="3">
    <source>
        <dbReference type="EMBL" id="RZI45807.1"/>
    </source>
</evidence>
<keyword evidence="4" id="KW-1185">Reference proteome</keyword>
<organism evidence="3 4">
    <name type="scientific">Candidatus Finniella inopinata</name>
    <dbReference type="NCBI Taxonomy" id="1696036"/>
    <lineage>
        <taxon>Bacteria</taxon>
        <taxon>Pseudomonadati</taxon>
        <taxon>Pseudomonadota</taxon>
        <taxon>Alphaproteobacteria</taxon>
        <taxon>Holosporales</taxon>
        <taxon>Candidatus Paracaedibacteraceae</taxon>
        <taxon>Candidatus Finniella</taxon>
    </lineage>
</organism>
<dbReference type="AlphaFoldDB" id="A0A4V2DZP8"/>
<reference evidence="3 4" key="1">
    <citation type="submission" date="2018-10" db="EMBL/GenBank/DDBJ databases">
        <title>An updated phylogeny of the Alphaproteobacteria reveals that the parasitic Rickettsiales and Holosporales have independent origins.</title>
        <authorList>
            <person name="Munoz-Gomez S.A."/>
            <person name="Hess S."/>
            <person name="Burger G."/>
            <person name="Lang B.F."/>
            <person name="Susko E."/>
            <person name="Slamovits C.H."/>
            <person name="Roger A.J."/>
        </authorList>
    </citation>
    <scope>NUCLEOTIDE SEQUENCE [LARGE SCALE GENOMIC DNA]</scope>
    <source>
        <strain evidence="3">HOLO01</strain>
    </source>
</reference>
<evidence type="ECO:0000256" key="1">
    <source>
        <dbReference type="SAM" id="Phobius"/>
    </source>
</evidence>
<accession>A0A4V2DZP8</accession>
<keyword evidence="1" id="KW-1133">Transmembrane helix</keyword>
<dbReference type="RefSeq" id="WP_130154061.1">
    <property type="nucleotide sequence ID" value="NZ_SCFB01000006.1"/>
</dbReference>
<dbReference type="EMBL" id="SCFB01000006">
    <property type="protein sequence ID" value="RZI45807.1"/>
    <property type="molecule type" value="Genomic_DNA"/>
</dbReference>
<feature type="transmembrane region" description="Helical" evidence="1">
    <location>
        <begin position="209"/>
        <end position="229"/>
    </location>
</feature>
<evidence type="ECO:0000313" key="4">
    <source>
        <dbReference type="Proteomes" id="UP000293550"/>
    </source>
</evidence>